<feature type="binding site" evidence="6">
    <location>
        <begin position="136"/>
        <end position="143"/>
    </location>
    <ligand>
        <name>ATP</name>
        <dbReference type="ChEBI" id="CHEBI:30616"/>
    </ligand>
</feature>
<dbReference type="InterPro" id="IPR003593">
    <property type="entry name" value="AAA+_ATPase"/>
</dbReference>
<comment type="caution">
    <text evidence="9">The sequence shown here is derived from an EMBL/GenBank/DDBJ whole genome shotgun (WGS) entry which is preliminary data.</text>
</comment>
<dbReference type="Proteomes" id="UP000675880">
    <property type="component" value="Unassembled WGS sequence"/>
</dbReference>
<comment type="similarity">
    <text evidence="6 7">Belongs to the ClpX chaperone family.</text>
</comment>
<keyword evidence="4 6" id="KW-0067">ATP-binding</keyword>
<keyword evidence="10" id="KW-1185">Reference proteome</keyword>
<dbReference type="HAMAP" id="MF_00175">
    <property type="entry name" value="ClpX"/>
    <property type="match status" value="1"/>
</dbReference>
<evidence type="ECO:0000259" key="8">
    <source>
        <dbReference type="PROSITE" id="PS51902"/>
    </source>
</evidence>
<keyword evidence="1 6" id="KW-0479">Metal-binding</keyword>
<dbReference type="Gene3D" id="3.40.50.300">
    <property type="entry name" value="P-loop containing nucleotide triphosphate hydrolases"/>
    <property type="match status" value="1"/>
</dbReference>
<dbReference type="InterPro" id="IPR019489">
    <property type="entry name" value="Clp_ATPase_C"/>
</dbReference>
<dbReference type="Pfam" id="PF07724">
    <property type="entry name" value="AAA_2"/>
    <property type="match status" value="1"/>
</dbReference>
<dbReference type="InterPro" id="IPR050052">
    <property type="entry name" value="ATP-dep_Clp_protease_ClpX"/>
</dbReference>
<evidence type="ECO:0000256" key="4">
    <source>
        <dbReference type="ARBA" id="ARBA00022840"/>
    </source>
</evidence>
<evidence type="ECO:0000313" key="9">
    <source>
        <dbReference type="EMBL" id="CAE6725108.1"/>
    </source>
</evidence>
<dbReference type="Gene3D" id="6.20.220.10">
    <property type="entry name" value="ClpX chaperone, C4-type zinc finger domain"/>
    <property type="match status" value="1"/>
</dbReference>
<name>A0ABM8QZX3_9BACT</name>
<dbReference type="InterPro" id="IPR027417">
    <property type="entry name" value="P-loop_NTPase"/>
</dbReference>
<evidence type="ECO:0000256" key="5">
    <source>
        <dbReference type="ARBA" id="ARBA00023186"/>
    </source>
</evidence>
<keyword evidence="2 6" id="KW-0547">Nucleotide-binding</keyword>
<evidence type="ECO:0000256" key="1">
    <source>
        <dbReference type="ARBA" id="ARBA00022723"/>
    </source>
</evidence>
<dbReference type="RefSeq" id="WP_213041445.1">
    <property type="nucleotide sequence ID" value="NZ_CAJNBJ010000002.1"/>
</dbReference>
<feature type="binding site" evidence="6 7">
    <location>
        <position position="19"/>
    </location>
    <ligand>
        <name>Zn(2+)</name>
        <dbReference type="ChEBI" id="CHEBI:29105"/>
    </ligand>
</feature>
<dbReference type="InterPro" id="IPR038366">
    <property type="entry name" value="Znf_CppX_C4_sf"/>
</dbReference>
<dbReference type="NCBIfam" id="TIGR00382">
    <property type="entry name" value="clpX"/>
    <property type="match status" value="1"/>
</dbReference>
<keyword evidence="3 6" id="KW-0862">Zinc</keyword>
<dbReference type="Gene3D" id="1.10.8.60">
    <property type="match status" value="1"/>
</dbReference>
<evidence type="ECO:0000256" key="2">
    <source>
        <dbReference type="ARBA" id="ARBA00022741"/>
    </source>
</evidence>
<dbReference type="GO" id="GO:0006508">
    <property type="term" value="P:proteolysis"/>
    <property type="evidence" value="ECO:0007669"/>
    <property type="project" value="UniProtKB-KW"/>
</dbReference>
<dbReference type="NCBIfam" id="NF003745">
    <property type="entry name" value="PRK05342.1"/>
    <property type="match status" value="1"/>
</dbReference>
<dbReference type="PROSITE" id="PS51902">
    <property type="entry name" value="CLPX_ZB"/>
    <property type="match status" value="1"/>
</dbReference>
<accession>A0ABM8QZX3</accession>
<dbReference type="Pfam" id="PF10431">
    <property type="entry name" value="ClpB_D2-small"/>
    <property type="match status" value="1"/>
</dbReference>
<dbReference type="Pfam" id="PF06689">
    <property type="entry name" value="zf-C4_ClpX"/>
    <property type="match status" value="1"/>
</dbReference>
<dbReference type="InterPro" id="IPR003959">
    <property type="entry name" value="ATPase_AAA_core"/>
</dbReference>
<dbReference type="InterPro" id="IPR046425">
    <property type="entry name" value="ClpX_bact"/>
</dbReference>
<keyword evidence="9" id="KW-0645">Protease</keyword>
<comment type="function">
    <text evidence="6">ATP-dependent specificity component of the Clp protease. It directs the protease to specific substrates. Can perform chaperone functions in the absence of ClpP.</text>
</comment>
<sequence length="427" mass="46756">MFWDRRQSAQQPDSLCSFCGKPQNSVQSLISSPEPYTCRSCRTSSPLVICEECVERCSLSLAQGKQGGTQGPSSSLPPLLPKPTEIKAALDEYVIGQEHAKKVLSVAVHNHYKRIANRERLKHVDLQKGNILMIGSTGTGKTLLSQTLARILHVPFTIADATALTEAGYVGEDVENVVLKLLQSCDYDVARAETGIIYIDEIDKISRKSENPSLTRDVSGEGVQQALLKLVEGTICNVPPKGGRKHPEQDYIRVDTTNILFIAGGAFVGLDQLIGQRTMPKRLGFGALTSSREIDGHTEMLRHVQSEDLLKFGLIPEFVGRFPVLTTLADLDVPALIRVLTEPRNALVKQYQALFEIEGVELQFTDSAVKAIARRAAVMKTGARALRTILEEVMLDLMYDVPALVGVKSVIITEDVIAGTQQPQVLT</sequence>
<dbReference type="PANTHER" id="PTHR48102">
    <property type="entry name" value="ATP-DEPENDENT CLP PROTEASE ATP-BINDING SUBUNIT CLPX-LIKE, MITOCHONDRIAL-RELATED"/>
    <property type="match status" value="1"/>
</dbReference>
<feature type="binding site" evidence="6 7">
    <location>
        <position position="16"/>
    </location>
    <ligand>
        <name>Zn(2+)</name>
        <dbReference type="ChEBI" id="CHEBI:29105"/>
    </ligand>
</feature>
<gene>
    <name evidence="6 9" type="primary">clpX</name>
    <name evidence="9" type="ORF">NSPZN2_100061</name>
</gene>
<dbReference type="SMART" id="SM00994">
    <property type="entry name" value="zf-C4_ClpX"/>
    <property type="match status" value="1"/>
</dbReference>
<feature type="binding site" evidence="6 7">
    <location>
        <position position="50"/>
    </location>
    <ligand>
        <name>Zn(2+)</name>
        <dbReference type="ChEBI" id="CHEBI:29105"/>
    </ligand>
</feature>
<dbReference type="SMART" id="SM00382">
    <property type="entry name" value="AAA"/>
    <property type="match status" value="1"/>
</dbReference>
<dbReference type="InterPro" id="IPR010603">
    <property type="entry name" value="Znf_CppX_C4"/>
</dbReference>
<dbReference type="GO" id="GO:0004252">
    <property type="term" value="F:serine-type endopeptidase activity"/>
    <property type="evidence" value="ECO:0007669"/>
    <property type="project" value="UniProtKB-EC"/>
</dbReference>
<dbReference type="GO" id="GO:0005524">
    <property type="term" value="F:ATP binding"/>
    <property type="evidence" value="ECO:0007669"/>
    <property type="project" value="UniProtKB-KW"/>
</dbReference>
<protein>
    <recommendedName>
        <fullName evidence="6">ATP-dependent Clp protease ATP-binding subunit ClpX</fullName>
    </recommendedName>
</protein>
<reference evidence="9 10" key="1">
    <citation type="submission" date="2021-02" db="EMBL/GenBank/DDBJ databases">
        <authorList>
            <person name="Han P."/>
        </authorList>
    </citation>
    <scope>NUCLEOTIDE SEQUENCE [LARGE SCALE GENOMIC DNA]</scope>
    <source>
        <strain evidence="9">Candidatus Nitrospira sp. ZN2</strain>
    </source>
</reference>
<feature type="binding site" evidence="6 7">
    <location>
        <position position="53"/>
    </location>
    <ligand>
        <name>Zn(2+)</name>
        <dbReference type="ChEBI" id="CHEBI:29105"/>
    </ligand>
</feature>
<dbReference type="PANTHER" id="PTHR48102:SF7">
    <property type="entry name" value="ATP-DEPENDENT CLP PROTEASE ATP-BINDING SUBUNIT CLPX-LIKE, MITOCHONDRIAL"/>
    <property type="match status" value="1"/>
</dbReference>
<dbReference type="CDD" id="cd19497">
    <property type="entry name" value="RecA-like_ClpX"/>
    <property type="match status" value="1"/>
</dbReference>
<dbReference type="InterPro" id="IPR004487">
    <property type="entry name" value="Clp_protease_ATP-bd_su_ClpX"/>
</dbReference>
<evidence type="ECO:0000256" key="7">
    <source>
        <dbReference type="PROSITE-ProRule" id="PRU01250"/>
    </source>
</evidence>
<keyword evidence="9" id="KW-0378">Hydrolase</keyword>
<evidence type="ECO:0000256" key="6">
    <source>
        <dbReference type="HAMAP-Rule" id="MF_00175"/>
    </source>
</evidence>
<evidence type="ECO:0000313" key="10">
    <source>
        <dbReference type="Proteomes" id="UP000675880"/>
    </source>
</evidence>
<feature type="domain" description="ClpX-type ZB" evidence="8">
    <location>
        <begin position="4"/>
        <end position="69"/>
    </location>
</feature>
<keyword evidence="5 6" id="KW-0143">Chaperone</keyword>
<organism evidence="9 10">
    <name type="scientific">Nitrospira defluvii</name>
    <dbReference type="NCBI Taxonomy" id="330214"/>
    <lineage>
        <taxon>Bacteria</taxon>
        <taxon>Pseudomonadati</taxon>
        <taxon>Nitrospirota</taxon>
        <taxon>Nitrospiria</taxon>
        <taxon>Nitrospirales</taxon>
        <taxon>Nitrospiraceae</taxon>
        <taxon>Nitrospira</taxon>
    </lineage>
</organism>
<evidence type="ECO:0000256" key="3">
    <source>
        <dbReference type="ARBA" id="ARBA00022833"/>
    </source>
</evidence>
<dbReference type="EMBL" id="CAJNBJ010000002">
    <property type="protein sequence ID" value="CAE6725108.1"/>
    <property type="molecule type" value="Genomic_DNA"/>
</dbReference>
<proteinExistence type="inferred from homology"/>
<comment type="subunit">
    <text evidence="6">Component of the ClpX-ClpP complex. Forms a hexameric ring that, in the presence of ATP, binds to fourteen ClpP subunits assembled into a disk-like structure with a central cavity, resembling the structure of eukaryotic proteasomes.</text>
</comment>
<dbReference type="SUPFAM" id="SSF52540">
    <property type="entry name" value="P-loop containing nucleoside triphosphate hydrolases"/>
    <property type="match status" value="1"/>
</dbReference>
<dbReference type="InterPro" id="IPR059188">
    <property type="entry name" value="Znf_CLPX-like"/>
</dbReference>
<dbReference type="SMART" id="SM01086">
    <property type="entry name" value="ClpB_D2-small"/>
    <property type="match status" value="1"/>
</dbReference>